<protein>
    <recommendedName>
        <fullName evidence="5">Transposase</fullName>
    </recommendedName>
</protein>
<dbReference type="EMBL" id="CP098736">
    <property type="protein sequence ID" value="USE78814.1"/>
    <property type="molecule type" value="Genomic_DNA"/>
</dbReference>
<dbReference type="EMBL" id="JABEMD010000060">
    <property type="protein sequence ID" value="NNH13807.1"/>
    <property type="molecule type" value="Genomic_DNA"/>
</dbReference>
<reference evidence="2" key="2">
    <citation type="submission" date="2022-06" db="EMBL/GenBank/DDBJ databases">
        <title>Complete genome sequence and characterization of Cupriavidus gilardii QJ1 isolated from contaminating cells.</title>
        <authorList>
            <person name="Qi J."/>
        </authorList>
    </citation>
    <scope>NUCLEOTIDE SEQUENCE</scope>
    <source>
        <strain evidence="2">QJ1</strain>
    </source>
</reference>
<proteinExistence type="predicted"/>
<dbReference type="Proteomes" id="UP001056648">
    <property type="component" value="Chromosome 2"/>
</dbReference>
<name>A0A6N1BKB1_9BURK</name>
<evidence type="ECO:0000313" key="3">
    <source>
        <dbReference type="Proteomes" id="UP000542973"/>
    </source>
</evidence>
<reference evidence="1 3" key="1">
    <citation type="submission" date="2020-05" db="EMBL/GenBank/DDBJ databases">
        <title>MicrobeNet Type strains.</title>
        <authorList>
            <person name="Nicholson A.C."/>
        </authorList>
    </citation>
    <scope>NUCLEOTIDE SEQUENCE [LARGE SCALE GENOMIC DNA]</scope>
    <source>
        <strain evidence="1 3">ATCC 700815</strain>
    </source>
</reference>
<evidence type="ECO:0000313" key="2">
    <source>
        <dbReference type="EMBL" id="USE78814.1"/>
    </source>
</evidence>
<dbReference type="GeneID" id="70689857"/>
<evidence type="ECO:0008006" key="5">
    <source>
        <dbReference type="Google" id="ProtNLM"/>
    </source>
</evidence>
<organism evidence="1 3">
    <name type="scientific">Cupriavidus gilardii</name>
    <dbReference type="NCBI Taxonomy" id="82541"/>
    <lineage>
        <taxon>Bacteria</taxon>
        <taxon>Pseudomonadati</taxon>
        <taxon>Pseudomonadota</taxon>
        <taxon>Betaproteobacteria</taxon>
        <taxon>Burkholderiales</taxon>
        <taxon>Burkholderiaceae</taxon>
        <taxon>Cupriavidus</taxon>
    </lineage>
</organism>
<accession>A0A6N1BKB1</accession>
<sequence length="57" mass="6437">MLQADRSLTRYPVKPTPFRQSKGVRIYQGAQRRTMVGSMAAICRMLELDQPGVKLNA</sequence>
<dbReference type="AlphaFoldDB" id="A0A6N1BKB1"/>
<keyword evidence="4" id="KW-1185">Reference proteome</keyword>
<dbReference type="RefSeq" id="WP_023265037.1">
    <property type="nucleotide sequence ID" value="NZ_BAAAEB010000051.1"/>
</dbReference>
<evidence type="ECO:0000313" key="1">
    <source>
        <dbReference type="EMBL" id="NNH13807.1"/>
    </source>
</evidence>
<dbReference type="Proteomes" id="UP000542973">
    <property type="component" value="Unassembled WGS sequence"/>
</dbReference>
<evidence type="ECO:0000313" key="4">
    <source>
        <dbReference type="Proteomes" id="UP001056648"/>
    </source>
</evidence>
<gene>
    <name evidence="1" type="ORF">HLB16_23430</name>
    <name evidence="2" type="ORF">NDR89_19440</name>
</gene>